<dbReference type="AlphaFoldDB" id="A0A345XVN1"/>
<dbReference type="Proteomes" id="UP000254425">
    <property type="component" value="Chromosome"/>
</dbReference>
<name>A0A345XVN1_9ACTN</name>
<evidence type="ECO:0000313" key="2">
    <source>
        <dbReference type="Proteomes" id="UP000254425"/>
    </source>
</evidence>
<evidence type="ECO:0008006" key="3">
    <source>
        <dbReference type="Google" id="ProtNLM"/>
    </source>
</evidence>
<sequence>MSPVIGDARTADPCALTEPAALGRFGETELDRDYGNFDRCDVLVDLGEDNGVDVTVDLNAGPAPELADPDRSVGRVSVVEDPPEGGECERTLLLSGDTDNFITVSAEQTESGRAPVCDMADVATDSAVRTLNKGRLPRRSPPLPAASIAHQDTCALIGPRALEIVPGIDAGDPDVGFGGWDCDRESTTSDLYLDVRFDRGPPLSAEDGAPNRFSGYRAFVEPDGEGDETCLVRVVYRTYADQNGQVAIEMLYLVIGGSRPTAELCRMGGDIAREAAKALPPPR</sequence>
<proteinExistence type="predicted"/>
<protein>
    <recommendedName>
        <fullName evidence="3">DUF3558 domain-containing protein</fullName>
    </recommendedName>
</protein>
<evidence type="ECO:0000313" key="1">
    <source>
        <dbReference type="EMBL" id="AXK35697.1"/>
    </source>
</evidence>
<keyword evidence="2" id="KW-1185">Reference proteome</keyword>
<dbReference type="KEGG" id="sarm:DVA86_26750"/>
<organism evidence="1 2">
    <name type="scientific">Streptomyces armeniacus</name>
    <dbReference type="NCBI Taxonomy" id="83291"/>
    <lineage>
        <taxon>Bacteria</taxon>
        <taxon>Bacillati</taxon>
        <taxon>Actinomycetota</taxon>
        <taxon>Actinomycetes</taxon>
        <taxon>Kitasatosporales</taxon>
        <taxon>Streptomycetaceae</taxon>
        <taxon>Streptomyces</taxon>
    </lineage>
</organism>
<reference evidence="1 2" key="1">
    <citation type="submission" date="2018-07" db="EMBL/GenBank/DDBJ databases">
        <title>Draft genome of the type strain Streptomyces armeniacus ATCC 15676.</title>
        <authorList>
            <person name="Labana P."/>
            <person name="Gosse J.T."/>
            <person name="Boddy C.N."/>
        </authorList>
    </citation>
    <scope>NUCLEOTIDE SEQUENCE [LARGE SCALE GENOMIC DNA]</scope>
    <source>
        <strain evidence="1 2">ATCC 15676</strain>
    </source>
</reference>
<dbReference type="EMBL" id="CP031320">
    <property type="protein sequence ID" value="AXK35697.1"/>
    <property type="molecule type" value="Genomic_DNA"/>
</dbReference>
<accession>A0A345XVN1</accession>
<gene>
    <name evidence="1" type="ORF">DVA86_26750</name>
</gene>